<dbReference type="GO" id="GO:0016020">
    <property type="term" value="C:membrane"/>
    <property type="evidence" value="ECO:0007669"/>
    <property type="project" value="UniProtKB-SubCell"/>
</dbReference>
<feature type="transmembrane region" description="Helical" evidence="6">
    <location>
        <begin position="1201"/>
        <end position="1225"/>
    </location>
</feature>
<feature type="transmembrane region" description="Helical" evidence="6">
    <location>
        <begin position="1291"/>
        <end position="1308"/>
    </location>
</feature>
<evidence type="ECO:0000313" key="9">
    <source>
        <dbReference type="Proteomes" id="UP000724874"/>
    </source>
</evidence>
<dbReference type="OrthoDB" id="1684102at2759"/>
<reference evidence="8" key="1">
    <citation type="submission" date="2020-11" db="EMBL/GenBank/DDBJ databases">
        <authorList>
            <consortium name="DOE Joint Genome Institute"/>
            <person name="Ahrendt S."/>
            <person name="Riley R."/>
            <person name="Andreopoulos W."/>
            <person name="LaButti K."/>
            <person name="Pangilinan J."/>
            <person name="Ruiz-duenas F.J."/>
            <person name="Barrasa J.M."/>
            <person name="Sanchez-Garcia M."/>
            <person name="Camarero S."/>
            <person name="Miyauchi S."/>
            <person name="Serrano A."/>
            <person name="Linde D."/>
            <person name="Babiker R."/>
            <person name="Drula E."/>
            <person name="Ayuso-Fernandez I."/>
            <person name="Pacheco R."/>
            <person name="Padilla G."/>
            <person name="Ferreira P."/>
            <person name="Barriuso J."/>
            <person name="Kellner H."/>
            <person name="Castanera R."/>
            <person name="Alfaro M."/>
            <person name="Ramirez L."/>
            <person name="Pisabarro A.G."/>
            <person name="Kuo A."/>
            <person name="Tritt A."/>
            <person name="Lipzen A."/>
            <person name="He G."/>
            <person name="Yan M."/>
            <person name="Ng V."/>
            <person name="Cullen D."/>
            <person name="Martin F."/>
            <person name="Rosso M.-N."/>
            <person name="Henrissat B."/>
            <person name="Hibbett D."/>
            <person name="Martinez A.T."/>
            <person name="Grigoriev I.V."/>
        </authorList>
    </citation>
    <scope>NUCLEOTIDE SEQUENCE</scope>
    <source>
        <strain evidence="8">AH 44721</strain>
    </source>
</reference>
<feature type="transmembrane region" description="Helical" evidence="6">
    <location>
        <begin position="1132"/>
        <end position="1154"/>
    </location>
</feature>
<evidence type="ECO:0000256" key="2">
    <source>
        <dbReference type="ARBA" id="ARBA00022692"/>
    </source>
</evidence>
<feature type="compositionally biased region" description="Acidic residues" evidence="5">
    <location>
        <begin position="930"/>
        <end position="942"/>
    </location>
</feature>
<feature type="region of interest" description="Disordered" evidence="5">
    <location>
        <begin position="322"/>
        <end position="374"/>
    </location>
</feature>
<dbReference type="Pfam" id="PF01490">
    <property type="entry name" value="Aa_trans"/>
    <property type="match status" value="1"/>
</dbReference>
<feature type="compositionally biased region" description="Basic residues" evidence="5">
    <location>
        <begin position="973"/>
        <end position="983"/>
    </location>
</feature>
<feature type="transmembrane region" description="Helical" evidence="6">
    <location>
        <begin position="1169"/>
        <end position="1189"/>
    </location>
</feature>
<feature type="compositionally biased region" description="Pro residues" evidence="5">
    <location>
        <begin position="433"/>
        <end position="444"/>
    </location>
</feature>
<dbReference type="InterPro" id="IPR013057">
    <property type="entry name" value="AA_transpt_TM"/>
</dbReference>
<dbReference type="InterPro" id="IPR053205">
    <property type="entry name" value="GHMP_kinase_L-arabinokinase"/>
</dbReference>
<feature type="transmembrane region" description="Helical" evidence="6">
    <location>
        <begin position="1063"/>
        <end position="1086"/>
    </location>
</feature>
<accession>A0A9P5NQD7</accession>
<dbReference type="EMBL" id="JADNYJ010000024">
    <property type="protein sequence ID" value="KAF8905084.1"/>
    <property type="molecule type" value="Genomic_DNA"/>
</dbReference>
<feature type="compositionally biased region" description="Low complexity" evidence="5">
    <location>
        <begin position="709"/>
        <end position="733"/>
    </location>
</feature>
<feature type="region of interest" description="Disordered" evidence="5">
    <location>
        <begin position="785"/>
        <end position="842"/>
    </location>
</feature>
<evidence type="ECO:0000256" key="5">
    <source>
        <dbReference type="SAM" id="MobiDB-lite"/>
    </source>
</evidence>
<feature type="transmembrane region" description="Helical" evidence="6">
    <location>
        <begin position="1106"/>
        <end position="1125"/>
    </location>
</feature>
<evidence type="ECO:0000256" key="1">
    <source>
        <dbReference type="ARBA" id="ARBA00004370"/>
    </source>
</evidence>
<evidence type="ECO:0000259" key="7">
    <source>
        <dbReference type="Pfam" id="PF01490"/>
    </source>
</evidence>
<keyword evidence="2 6" id="KW-0812">Transmembrane</keyword>
<sequence>MLPSPPLCLAYYCSGHGYGHATRVSAFARYLLSEKDESNRPIIYIVSSAPERVFADSIACGARYRFAEIDPVIVQPLAYRVDRRKSVDVLERFLDKKDGLLDREINWLLEINAHSVLSDAAFLGCLAAKAAGLPSVLITNFSFDSVYSYLSTPLLDISPSPHHIMPHAEVPPIMPDAPIPYEELAPLVEQIHLGYRCGDLLVRLPGNIPIPSFCIDPPLPAFEWIDIETRCLRPDILQKLTAPFDSRPVHPGLPFAGPHAMEKMVKRSVLQAPLLVRPPSSEMSVYTREGRSQFLSSIGIPSHLHNPSETKILVVSFGGQVFRRPSSSRPSSRAHSRSASRESLPDLVSKPSAIRPSERVHSHALRPKNSNDLSVDALKNNNVFREHIPPSAHLDLHIPATPRTRSSELQVGGSPACPIVSPLATPGHIWVPGAPPASKPPSSPKPTQSSSFQSSSILIPIVNTIPPTPLEVEVFEELEEEVPRLLPDSSWIAVVCGVSKERWSSQVQGEDSELPEGFYVAPRDVYMPDLTAAGDVLLGKLGYGTVSECVDARTPFVYVSRPLFVEEHGLRLLLDQEGVGVELSRQSYEAGDWASAVSEAFAKGKDMKEKKREDMANGIGVHKSEEEGKKLAGQVMDWITNWWKADEELSYSSPMTSPSQPLNIRSNNRLDAEAQSASYTPSVGTPDLRQLRAQYAGTPPPPNIPPRGSTPAPRPTNAAASSSTTLITSPLSATSPYQPVGGLTATRQAVGLNFSSSTPPGSAKVDLNDLPPEEKAKVIERHLVSNEQRTKTGLAESTKSAAESLLDVPTGSDGDATRSRRSSATGTPQRTAREDSEPFPIPYHAPGADVTHEIYKWHTDQRRQATRVRSASFAGPSQPPHPAFQHIHEPGGFRRNYVLLRANENGEQPEILSSFIDFLYLFGHFAGEDLEEEEDEDKDEEPTGVPEDLAVSPGLPDVNERTALLHSPSASRSRSRSRFRKGSVSRQGTATVTQAVLMLLKSFVGTGVLFLGRAFYNGGLLFSAVTFTFIAFISLYSFLLLVKTKFVVSGSFGDIGGALYGPWMRYLILGSIVVSQIGFVAAYTIFVAENLQASVTNCVKLVPVQHFILLELVVFLPLVLVRNLAKLSSTALVADAFILAGLIYIFGSEISIISNRGIADVKMFNPKDFSLFVGTAVFSFEGIGLVIPITDAMREPHKFPMALSGVMIFLLLLFGGAGMLAYMTFGSDIQTVVLVNFDAHSKMVQSVQFLYALAILLSVPLQLFPAIRILENGIFTRSGKANPRVKWQKNMFRFATVFLCTAISWVGAADLDKFVAFVGCFACVPLCYVYPAMLHYKACSRTRMDKTKDIALIIFGLVAAAYTTMQTLKLILEPTPVEGSPYGRCES</sequence>
<dbReference type="PANTHER" id="PTHR38134">
    <property type="entry name" value="SLR1395 PROTEIN"/>
    <property type="match status" value="1"/>
</dbReference>
<comment type="subcellular location">
    <subcellularLocation>
        <location evidence="1">Membrane</location>
    </subcellularLocation>
</comment>
<name>A0A9P5NQD7_GYMJU</name>
<dbReference type="PANTHER" id="PTHR38134:SF2">
    <property type="entry name" value="GALACTOKINASE"/>
    <property type="match status" value="1"/>
</dbReference>
<feature type="region of interest" description="Disordered" evidence="5">
    <location>
        <begin position="430"/>
        <end position="452"/>
    </location>
</feature>
<evidence type="ECO:0000256" key="4">
    <source>
        <dbReference type="ARBA" id="ARBA00023136"/>
    </source>
</evidence>
<evidence type="ECO:0000313" key="8">
    <source>
        <dbReference type="EMBL" id="KAF8905084.1"/>
    </source>
</evidence>
<feature type="domain" description="Amino acid transporter transmembrane" evidence="7">
    <location>
        <begin position="989"/>
        <end position="1368"/>
    </location>
</feature>
<keyword evidence="4 6" id="KW-0472">Membrane</keyword>
<keyword evidence="9" id="KW-1185">Reference proteome</keyword>
<feature type="region of interest" description="Disordered" evidence="5">
    <location>
        <begin position="693"/>
        <end position="733"/>
    </location>
</feature>
<dbReference type="Proteomes" id="UP000724874">
    <property type="component" value="Unassembled WGS sequence"/>
</dbReference>
<organism evidence="8 9">
    <name type="scientific">Gymnopilus junonius</name>
    <name type="common">Spectacular rustgill mushroom</name>
    <name type="synonym">Gymnopilus spectabilis subsp. junonius</name>
    <dbReference type="NCBI Taxonomy" id="109634"/>
    <lineage>
        <taxon>Eukaryota</taxon>
        <taxon>Fungi</taxon>
        <taxon>Dikarya</taxon>
        <taxon>Basidiomycota</taxon>
        <taxon>Agaricomycotina</taxon>
        <taxon>Agaricomycetes</taxon>
        <taxon>Agaricomycetidae</taxon>
        <taxon>Agaricales</taxon>
        <taxon>Agaricineae</taxon>
        <taxon>Hymenogastraceae</taxon>
        <taxon>Gymnopilus</taxon>
    </lineage>
</organism>
<evidence type="ECO:0000256" key="6">
    <source>
        <dbReference type="SAM" id="Phobius"/>
    </source>
</evidence>
<protein>
    <submittedName>
        <fullName evidence="8">Transmembrane amino acid transporter protein-domain-containing protein</fullName>
    </submittedName>
</protein>
<feature type="transmembrane region" description="Helical" evidence="6">
    <location>
        <begin position="1350"/>
        <end position="1372"/>
    </location>
</feature>
<feature type="transmembrane region" description="Helical" evidence="6">
    <location>
        <begin position="1021"/>
        <end position="1042"/>
    </location>
</feature>
<proteinExistence type="predicted"/>
<dbReference type="Gene3D" id="3.40.50.2000">
    <property type="entry name" value="Glycogen Phosphorylase B"/>
    <property type="match status" value="1"/>
</dbReference>
<feature type="region of interest" description="Disordered" evidence="5">
    <location>
        <begin position="930"/>
        <end position="985"/>
    </location>
</feature>
<comment type="caution">
    <text evidence="8">The sequence shown here is derived from an EMBL/GenBank/DDBJ whole genome shotgun (WGS) entry which is preliminary data.</text>
</comment>
<feature type="transmembrane region" description="Helical" evidence="6">
    <location>
        <begin position="1249"/>
        <end position="1270"/>
    </location>
</feature>
<evidence type="ECO:0000256" key="3">
    <source>
        <dbReference type="ARBA" id="ARBA00022989"/>
    </source>
</evidence>
<keyword evidence="3 6" id="KW-1133">Transmembrane helix</keyword>
<feature type="transmembrane region" description="Helical" evidence="6">
    <location>
        <begin position="1314"/>
        <end position="1330"/>
    </location>
</feature>
<gene>
    <name evidence="8" type="ORF">CPB84DRAFT_1845164</name>
</gene>